<evidence type="ECO:0000313" key="2">
    <source>
        <dbReference type="Proteomes" id="UP001380953"/>
    </source>
</evidence>
<organism evidence="1 2">
    <name type="scientific">Saccharibacillus sacchari</name>
    <dbReference type="NCBI Taxonomy" id="456493"/>
    <lineage>
        <taxon>Bacteria</taxon>
        <taxon>Bacillati</taxon>
        <taxon>Bacillota</taxon>
        <taxon>Bacilli</taxon>
        <taxon>Bacillales</taxon>
        <taxon>Paenibacillaceae</taxon>
        <taxon>Saccharibacillus</taxon>
    </lineage>
</organism>
<comment type="caution">
    <text evidence="1">The sequence shown here is derived from an EMBL/GenBank/DDBJ whole genome shotgun (WGS) entry which is preliminary data.</text>
</comment>
<sequence>MAKGERATAFRQAGPVHIPERKSKRDGRWKKRVGIVLVSGVLLFAFWTLYIQIRIGQGTSLSQEHSTDVAIVLGARLWDNKPSPALKERLDAAYEGYKSGQYPVLIVSGGLDSPQMRLTEAEGMAEYLIGRGVPKENIWLENEATSTYENLLLSRRIMEERDVHTAAIVTHKFHGARSQDIAQFLHYDDPQFVLADTQALNIWQTRGREMLAFTKWLFDKSRLPDGT</sequence>
<name>A0ACC6PEX0_9BACL</name>
<accession>A0ACC6PEX0</accession>
<keyword evidence="2" id="KW-1185">Reference proteome</keyword>
<reference evidence="1" key="1">
    <citation type="submission" date="2024-03" db="EMBL/GenBank/DDBJ databases">
        <title>Whole genome sequecning of epiphytes from Marcgravia umbellata leaves.</title>
        <authorList>
            <person name="Kumar G."/>
            <person name="Savka M.A."/>
        </authorList>
    </citation>
    <scope>NUCLEOTIDE SEQUENCE</scope>
    <source>
        <strain evidence="1">RIT_BL5</strain>
    </source>
</reference>
<dbReference type="Proteomes" id="UP001380953">
    <property type="component" value="Unassembled WGS sequence"/>
</dbReference>
<evidence type="ECO:0000313" key="1">
    <source>
        <dbReference type="EMBL" id="MEJ8305525.1"/>
    </source>
</evidence>
<proteinExistence type="predicted"/>
<dbReference type="EMBL" id="JBBKAR010000043">
    <property type="protein sequence ID" value="MEJ8305525.1"/>
    <property type="molecule type" value="Genomic_DNA"/>
</dbReference>
<protein>
    <submittedName>
        <fullName evidence="1">YdcF family protein</fullName>
    </submittedName>
</protein>
<gene>
    <name evidence="1" type="ORF">WKI47_16570</name>
</gene>